<dbReference type="InterPro" id="IPR003961">
    <property type="entry name" value="FN3_dom"/>
</dbReference>
<dbReference type="InterPro" id="IPR036116">
    <property type="entry name" value="FN3_sf"/>
</dbReference>
<dbReference type="EMBL" id="CP025791">
    <property type="protein sequence ID" value="AUP80572.1"/>
    <property type="molecule type" value="Genomic_DNA"/>
</dbReference>
<dbReference type="OrthoDB" id="789771at2"/>
<accession>A0A2K9PU39</accession>
<dbReference type="Proteomes" id="UP000235826">
    <property type="component" value="Chromosome"/>
</dbReference>
<protein>
    <recommendedName>
        <fullName evidence="1">Fibronectin type-III domain-containing protein</fullName>
    </recommendedName>
</protein>
<feature type="domain" description="Fibronectin type-III" evidence="1">
    <location>
        <begin position="162"/>
        <end position="232"/>
    </location>
</feature>
<proteinExistence type="predicted"/>
<organism evidence="2 3">
    <name type="scientific">Flavivirga eckloniae</name>
    <dbReference type="NCBI Taxonomy" id="1803846"/>
    <lineage>
        <taxon>Bacteria</taxon>
        <taxon>Pseudomonadati</taxon>
        <taxon>Bacteroidota</taxon>
        <taxon>Flavobacteriia</taxon>
        <taxon>Flavobacteriales</taxon>
        <taxon>Flavobacteriaceae</taxon>
        <taxon>Flavivirga</taxon>
    </lineage>
</organism>
<dbReference type="RefSeq" id="WP_102757218.1">
    <property type="nucleotide sequence ID" value="NZ_CP025791.1"/>
</dbReference>
<keyword evidence="3" id="KW-1185">Reference proteome</keyword>
<dbReference type="KEGG" id="fek:C1H87_18380"/>
<dbReference type="InterPro" id="IPR013783">
    <property type="entry name" value="Ig-like_fold"/>
</dbReference>
<evidence type="ECO:0000313" key="2">
    <source>
        <dbReference type="EMBL" id="AUP80572.1"/>
    </source>
</evidence>
<dbReference type="Pfam" id="PF00041">
    <property type="entry name" value="fn3"/>
    <property type="match status" value="1"/>
</dbReference>
<dbReference type="PROSITE" id="PS51257">
    <property type="entry name" value="PROKAR_LIPOPROTEIN"/>
    <property type="match status" value="1"/>
</dbReference>
<sequence length="235" mass="25363">MINYNKHINPLAYLFVLLIIAGCGGSDDGGDGGGNTTPKAAALLFPLENSECNEGTIVSDEMSTVPFEWEASENTDSYTLVIENLLDNTVKNVNTQSTTVQETILRGVPYAWLVVSKVNGSTQTAISPKWRFYNAGAPVENHAPFPAELVSPVMGGLAVTSPDLKWTGSDIDNDIESYDVYLDTANPPTTLLTNTSSSNASGTNLNPDTVYYWKVVTKDGHGNTSQSPVFEFRTQ</sequence>
<evidence type="ECO:0000313" key="3">
    <source>
        <dbReference type="Proteomes" id="UP000235826"/>
    </source>
</evidence>
<name>A0A2K9PU39_9FLAO</name>
<dbReference type="SUPFAM" id="SSF49265">
    <property type="entry name" value="Fibronectin type III"/>
    <property type="match status" value="1"/>
</dbReference>
<reference evidence="2 3" key="1">
    <citation type="submission" date="2018-01" db="EMBL/GenBank/DDBJ databases">
        <title>Complete genome sequence of Flavivirga eckloniae ECD14 isolated from seaweed Ecklonia cava.</title>
        <authorList>
            <person name="Lee J.H."/>
            <person name="Baik K.S."/>
            <person name="Seong C.N."/>
        </authorList>
    </citation>
    <scope>NUCLEOTIDE SEQUENCE [LARGE SCALE GENOMIC DNA]</scope>
    <source>
        <strain evidence="2 3">ECD14</strain>
    </source>
</reference>
<dbReference type="Gene3D" id="2.60.40.10">
    <property type="entry name" value="Immunoglobulins"/>
    <property type="match status" value="1"/>
</dbReference>
<dbReference type="AlphaFoldDB" id="A0A2K9PU39"/>
<evidence type="ECO:0000259" key="1">
    <source>
        <dbReference type="Pfam" id="PF00041"/>
    </source>
</evidence>
<gene>
    <name evidence="2" type="ORF">C1H87_18380</name>
</gene>